<gene>
    <name evidence="3" type="ORF">APHIGO_LOCUS7504</name>
</gene>
<evidence type="ECO:0008006" key="5">
    <source>
        <dbReference type="Google" id="ProtNLM"/>
    </source>
</evidence>
<reference evidence="3" key="1">
    <citation type="submission" date="2022-02" db="EMBL/GenBank/DDBJ databases">
        <authorList>
            <person name="King R."/>
        </authorList>
    </citation>
    <scope>NUCLEOTIDE SEQUENCE</scope>
</reference>
<keyword evidence="1" id="KW-0175">Coiled coil</keyword>
<evidence type="ECO:0000256" key="2">
    <source>
        <dbReference type="SAM" id="MobiDB-lite"/>
    </source>
</evidence>
<dbReference type="GO" id="GO:0000978">
    <property type="term" value="F:RNA polymerase II cis-regulatory region sequence-specific DNA binding"/>
    <property type="evidence" value="ECO:0007669"/>
    <property type="project" value="TreeGrafter"/>
</dbReference>
<sequence>SRPGRPPKRASSVGLSLAASASHLSHQLKKHRLENGDYVAGVYENGHLQDSPRMEKSPLLANGYNHPPTHLGHMQYMQQFNHHHHHPAAAHAIMNPAGLSHPALPRPDAQLLKSQGLSMEALASSGIWEKAYAGFMKQLERFVRESSNVDTGVRPVRRERCSKRDSQQKKVSRARPGHTNVDDEDDLDEDDDNISDGEEDDIKDHDLSDNPDVGGNSSAHGSVTPPPQALNFGSAGSGDMGLPYMTTESLLRKIQALLKAAADKIRDDDRALNFEKAELKMDVLREREVKGSLERQLVDAQKLRVVYQKRLRRERKARKRVQDQLEQELKRRAQLEEMIKAAGAPADALRVLTENNNEKPRERSEQSQSPQNYSSGQVQRGSETSNDKQWNYSGLDLMSSSGAAAFWQNYSETFAQELDLERKARQQQSAQQNQQQSQHSDRDIKSPVPDTRAKFFNNSVLFSTAT</sequence>
<accession>A0A9P0J4J4</accession>
<dbReference type="GO" id="GO:0005634">
    <property type="term" value="C:nucleus"/>
    <property type="evidence" value="ECO:0007669"/>
    <property type="project" value="TreeGrafter"/>
</dbReference>
<dbReference type="EMBL" id="OU899035">
    <property type="protein sequence ID" value="CAH1726651.1"/>
    <property type="molecule type" value="Genomic_DNA"/>
</dbReference>
<dbReference type="AlphaFoldDB" id="A0A9P0J4J4"/>
<dbReference type="InterPro" id="IPR052417">
    <property type="entry name" value="Dachshund_domain"/>
</dbReference>
<feature type="compositionally biased region" description="Low complexity" evidence="2">
    <location>
        <begin position="426"/>
        <end position="438"/>
    </location>
</feature>
<feature type="compositionally biased region" description="Acidic residues" evidence="2">
    <location>
        <begin position="182"/>
        <end position="201"/>
    </location>
</feature>
<evidence type="ECO:0000313" key="3">
    <source>
        <dbReference type="EMBL" id="CAH1726651.1"/>
    </source>
</evidence>
<feature type="compositionally biased region" description="Basic and acidic residues" evidence="2">
    <location>
        <begin position="356"/>
        <end position="365"/>
    </location>
</feature>
<feature type="coiled-coil region" evidence="1">
    <location>
        <begin position="308"/>
        <end position="338"/>
    </location>
</feature>
<reference evidence="3" key="2">
    <citation type="submission" date="2022-10" db="EMBL/GenBank/DDBJ databases">
        <authorList>
            <consortium name="ENA_rothamsted_submissions"/>
            <consortium name="culmorum"/>
            <person name="King R."/>
        </authorList>
    </citation>
    <scope>NUCLEOTIDE SEQUENCE</scope>
</reference>
<evidence type="ECO:0000313" key="4">
    <source>
        <dbReference type="Proteomes" id="UP001154329"/>
    </source>
</evidence>
<protein>
    <recommendedName>
        <fullName evidence="5">Dachshund</fullName>
    </recommendedName>
</protein>
<feature type="region of interest" description="Disordered" evidence="2">
    <location>
        <begin position="420"/>
        <end position="453"/>
    </location>
</feature>
<dbReference type="PANTHER" id="PTHR12577">
    <property type="entry name" value="DACHSHUND"/>
    <property type="match status" value="1"/>
</dbReference>
<dbReference type="Proteomes" id="UP001154329">
    <property type="component" value="Chromosome 2"/>
</dbReference>
<evidence type="ECO:0000256" key="1">
    <source>
        <dbReference type="SAM" id="Coils"/>
    </source>
</evidence>
<keyword evidence="4" id="KW-1185">Reference proteome</keyword>
<feature type="compositionally biased region" description="Polar residues" evidence="2">
    <location>
        <begin position="366"/>
        <end position="387"/>
    </location>
</feature>
<organism evidence="3 4">
    <name type="scientific">Aphis gossypii</name>
    <name type="common">Cotton aphid</name>
    <dbReference type="NCBI Taxonomy" id="80765"/>
    <lineage>
        <taxon>Eukaryota</taxon>
        <taxon>Metazoa</taxon>
        <taxon>Ecdysozoa</taxon>
        <taxon>Arthropoda</taxon>
        <taxon>Hexapoda</taxon>
        <taxon>Insecta</taxon>
        <taxon>Pterygota</taxon>
        <taxon>Neoptera</taxon>
        <taxon>Paraneoptera</taxon>
        <taxon>Hemiptera</taxon>
        <taxon>Sternorrhyncha</taxon>
        <taxon>Aphidomorpha</taxon>
        <taxon>Aphidoidea</taxon>
        <taxon>Aphididae</taxon>
        <taxon>Aphidini</taxon>
        <taxon>Aphis</taxon>
        <taxon>Aphis</taxon>
    </lineage>
</organism>
<feature type="compositionally biased region" description="Basic and acidic residues" evidence="2">
    <location>
        <begin position="156"/>
        <end position="168"/>
    </location>
</feature>
<dbReference type="GO" id="GO:0005667">
    <property type="term" value="C:transcription regulator complex"/>
    <property type="evidence" value="ECO:0007669"/>
    <property type="project" value="TreeGrafter"/>
</dbReference>
<proteinExistence type="predicted"/>
<feature type="region of interest" description="Disordered" evidence="2">
    <location>
        <begin position="147"/>
        <end position="235"/>
    </location>
</feature>
<feature type="non-terminal residue" evidence="3">
    <location>
        <position position="1"/>
    </location>
</feature>
<feature type="region of interest" description="Disordered" evidence="2">
    <location>
        <begin position="355"/>
        <end position="387"/>
    </location>
</feature>
<dbReference type="PANTHER" id="PTHR12577:SF6">
    <property type="entry name" value="DACHSHUND, ISOFORM B"/>
    <property type="match status" value="1"/>
</dbReference>
<name>A0A9P0J4J4_APHGO</name>
<dbReference type="GO" id="GO:0000981">
    <property type="term" value="F:DNA-binding transcription factor activity, RNA polymerase II-specific"/>
    <property type="evidence" value="ECO:0007669"/>
    <property type="project" value="TreeGrafter"/>
</dbReference>